<evidence type="ECO:0000256" key="1">
    <source>
        <dbReference type="ARBA" id="ARBA00004196"/>
    </source>
</evidence>
<dbReference type="Gene3D" id="2.40.30.170">
    <property type="match status" value="1"/>
</dbReference>
<feature type="coiled-coil region" evidence="4">
    <location>
        <begin position="208"/>
        <end position="235"/>
    </location>
</feature>
<dbReference type="AlphaFoldDB" id="A0A9D1TXA5"/>
<dbReference type="Gene3D" id="2.40.50.100">
    <property type="match status" value="1"/>
</dbReference>
<evidence type="ECO:0000256" key="4">
    <source>
        <dbReference type="SAM" id="Coils"/>
    </source>
</evidence>
<proteinExistence type="inferred from homology"/>
<dbReference type="GO" id="GO:0022857">
    <property type="term" value="F:transmembrane transporter activity"/>
    <property type="evidence" value="ECO:0007669"/>
    <property type="project" value="InterPro"/>
</dbReference>
<dbReference type="SUPFAM" id="SSF111369">
    <property type="entry name" value="HlyD-like secretion proteins"/>
    <property type="match status" value="1"/>
</dbReference>
<evidence type="ECO:0000256" key="3">
    <source>
        <dbReference type="ARBA" id="ARBA00023054"/>
    </source>
</evidence>
<dbReference type="GO" id="GO:0016020">
    <property type="term" value="C:membrane"/>
    <property type="evidence" value="ECO:0007669"/>
    <property type="project" value="InterPro"/>
</dbReference>
<keyword evidence="5" id="KW-0812">Transmembrane</keyword>
<dbReference type="GO" id="GO:0030313">
    <property type="term" value="C:cell envelope"/>
    <property type="evidence" value="ECO:0007669"/>
    <property type="project" value="UniProtKB-SubCell"/>
</dbReference>
<dbReference type="NCBIfam" id="TIGR01730">
    <property type="entry name" value="RND_mfp"/>
    <property type="match status" value="1"/>
</dbReference>
<dbReference type="Gene3D" id="1.10.287.470">
    <property type="entry name" value="Helix hairpin bin"/>
    <property type="match status" value="1"/>
</dbReference>
<comment type="similarity">
    <text evidence="2">Belongs to the membrane fusion protein (MFP) (TC 8.A.1) family.</text>
</comment>
<comment type="caution">
    <text evidence="7">The sequence shown here is derived from an EMBL/GenBank/DDBJ whole genome shotgun (WGS) entry which is preliminary data.</text>
</comment>
<dbReference type="InterPro" id="IPR006143">
    <property type="entry name" value="RND_pump_MFP"/>
</dbReference>
<organism evidence="7 8">
    <name type="scientific">Candidatus Rikenella faecigallinarum</name>
    <dbReference type="NCBI Taxonomy" id="2838745"/>
    <lineage>
        <taxon>Bacteria</taxon>
        <taxon>Pseudomonadati</taxon>
        <taxon>Bacteroidota</taxon>
        <taxon>Bacteroidia</taxon>
        <taxon>Bacteroidales</taxon>
        <taxon>Rikenellaceae</taxon>
        <taxon>Rikenella</taxon>
    </lineage>
</organism>
<evidence type="ECO:0000313" key="8">
    <source>
        <dbReference type="Proteomes" id="UP000823926"/>
    </source>
</evidence>
<accession>A0A9D1TXA5</accession>
<dbReference type="Pfam" id="PF25967">
    <property type="entry name" value="RND-MFP_C"/>
    <property type="match status" value="1"/>
</dbReference>
<evidence type="ECO:0000256" key="5">
    <source>
        <dbReference type="SAM" id="Phobius"/>
    </source>
</evidence>
<name>A0A9D1TXA5_9BACT</name>
<dbReference type="PANTHER" id="PTHR32347:SF23">
    <property type="entry name" value="BLL5650 PROTEIN"/>
    <property type="match status" value="1"/>
</dbReference>
<dbReference type="PANTHER" id="PTHR32347">
    <property type="entry name" value="EFFLUX SYSTEM COMPONENT YKNX-RELATED"/>
    <property type="match status" value="1"/>
</dbReference>
<evidence type="ECO:0000313" key="7">
    <source>
        <dbReference type="EMBL" id="HIW10156.1"/>
    </source>
</evidence>
<evidence type="ECO:0000259" key="6">
    <source>
        <dbReference type="Pfam" id="PF25967"/>
    </source>
</evidence>
<evidence type="ECO:0000256" key="2">
    <source>
        <dbReference type="ARBA" id="ARBA00009477"/>
    </source>
</evidence>
<comment type="subcellular location">
    <subcellularLocation>
        <location evidence="1">Cell envelope</location>
    </subcellularLocation>
</comment>
<reference evidence="7" key="1">
    <citation type="journal article" date="2021" name="PeerJ">
        <title>Extensive microbial diversity within the chicken gut microbiome revealed by metagenomics and culture.</title>
        <authorList>
            <person name="Gilroy R."/>
            <person name="Ravi A."/>
            <person name="Getino M."/>
            <person name="Pursley I."/>
            <person name="Horton D.L."/>
            <person name="Alikhan N.F."/>
            <person name="Baker D."/>
            <person name="Gharbi K."/>
            <person name="Hall N."/>
            <person name="Watson M."/>
            <person name="Adriaenssens E.M."/>
            <person name="Foster-Nyarko E."/>
            <person name="Jarju S."/>
            <person name="Secka A."/>
            <person name="Antonio M."/>
            <person name="Oren A."/>
            <person name="Chaudhuri R.R."/>
            <person name="La Ragione R."/>
            <person name="Hildebrand F."/>
            <person name="Pallen M.J."/>
        </authorList>
    </citation>
    <scope>NUCLEOTIDE SEQUENCE</scope>
    <source>
        <strain evidence="7">ChiBcec15-1070</strain>
    </source>
</reference>
<dbReference type="InterPro" id="IPR058627">
    <property type="entry name" value="MdtA-like_C"/>
</dbReference>
<sequence length="416" mass="47473">MDRILEKKKGLQKKHIPYVAGGAALLILLGWLILGDHSSSLKVDSRTVTIEKAQRGQFNDYVRVNGNVLPITTVQISPLESGNVDVKVVEEGAMVKKGDIIVKLTNPQLNMQILTSEADLAYQENQLRDTRVSMEQEKLNLRQERLQVEMNVARTKRRYEQYAALEKENLISHEEYLQAKEDYELAARQKELIYDRQVQDSIFRSLQIDNMEISLESMKKNMELIRQRVDNLNVRANIDGELGQLDVVLGQYVTAGTKVGQINDLSDYKIEAMIDEHYIDRVKAGLEGTFERQGKKFGLVVKTVFPEVRDGQFRTWCYLTGERPDNIRAGQTYYINLELGQPTDAIIIPRGAFYQTTGGSWIFVVSPDGKKAFRRSVKIGRQNPQYYEVLEGLDDGERVIVSSYETFGDNEVLILK</sequence>
<dbReference type="EMBL" id="DXHL01000006">
    <property type="protein sequence ID" value="HIW10156.1"/>
    <property type="molecule type" value="Genomic_DNA"/>
</dbReference>
<keyword evidence="3 4" id="KW-0175">Coiled coil</keyword>
<keyword evidence="5" id="KW-1133">Transmembrane helix</keyword>
<keyword evidence="5" id="KW-0472">Membrane</keyword>
<feature type="domain" description="Multidrug resistance protein MdtA-like C-terminal permuted SH3" evidence="6">
    <location>
        <begin position="344"/>
        <end position="403"/>
    </location>
</feature>
<feature type="transmembrane region" description="Helical" evidence="5">
    <location>
        <begin position="16"/>
        <end position="34"/>
    </location>
</feature>
<dbReference type="InterPro" id="IPR050465">
    <property type="entry name" value="UPF0194_transport"/>
</dbReference>
<dbReference type="Gene3D" id="2.40.420.20">
    <property type="match status" value="1"/>
</dbReference>
<gene>
    <name evidence="7" type="ORF">H9888_01525</name>
</gene>
<protein>
    <submittedName>
        <fullName evidence="7">Efflux RND transporter periplasmic adaptor subunit</fullName>
    </submittedName>
</protein>
<dbReference type="Proteomes" id="UP000823926">
    <property type="component" value="Unassembled WGS sequence"/>
</dbReference>
<reference evidence="7" key="2">
    <citation type="submission" date="2021-04" db="EMBL/GenBank/DDBJ databases">
        <authorList>
            <person name="Gilroy R."/>
        </authorList>
    </citation>
    <scope>NUCLEOTIDE SEQUENCE</scope>
    <source>
        <strain evidence="7">ChiBcec15-1070</strain>
    </source>
</reference>